<dbReference type="InterPro" id="IPR012171">
    <property type="entry name" value="Fatty_acid_desaturase"/>
</dbReference>
<feature type="domain" description="Fatty acid desaturase" evidence="3">
    <location>
        <begin position="70"/>
        <end position="312"/>
    </location>
</feature>
<evidence type="ECO:0000313" key="5">
    <source>
        <dbReference type="Proteomes" id="UP000193200"/>
    </source>
</evidence>
<dbReference type="InParanoid" id="A0A1Y5SDD7"/>
<dbReference type="OrthoDB" id="9792534at2"/>
<protein>
    <submittedName>
        <fullName evidence="4">Fatty acid desaturase</fullName>
    </submittedName>
</protein>
<evidence type="ECO:0000256" key="1">
    <source>
        <dbReference type="SAM" id="MobiDB-lite"/>
    </source>
</evidence>
<gene>
    <name evidence="4" type="ORF">OCH7691_01507</name>
</gene>
<dbReference type="AlphaFoldDB" id="A0A1Y5SDD7"/>
<accession>A0A1Y5SDD7</accession>
<dbReference type="RefSeq" id="WP_085882716.1">
    <property type="nucleotide sequence ID" value="NZ_FWFR01000001.1"/>
</dbReference>
<evidence type="ECO:0000313" key="4">
    <source>
        <dbReference type="EMBL" id="SLN37101.1"/>
    </source>
</evidence>
<dbReference type="EMBL" id="FWFR01000001">
    <property type="protein sequence ID" value="SLN37101.1"/>
    <property type="molecule type" value="Genomic_DNA"/>
</dbReference>
<feature type="transmembrane region" description="Helical" evidence="2">
    <location>
        <begin position="46"/>
        <end position="68"/>
    </location>
</feature>
<evidence type="ECO:0000256" key="2">
    <source>
        <dbReference type="SAM" id="Phobius"/>
    </source>
</evidence>
<dbReference type="PANTHER" id="PTHR19353">
    <property type="entry name" value="FATTY ACID DESATURASE 2"/>
    <property type="match status" value="1"/>
</dbReference>
<proteinExistence type="predicted"/>
<keyword evidence="5" id="KW-1185">Reference proteome</keyword>
<evidence type="ECO:0000259" key="3">
    <source>
        <dbReference type="Pfam" id="PF00487"/>
    </source>
</evidence>
<dbReference type="Proteomes" id="UP000193200">
    <property type="component" value="Unassembled WGS sequence"/>
</dbReference>
<organism evidence="4 5">
    <name type="scientific">Oceanibacterium hippocampi</name>
    <dbReference type="NCBI Taxonomy" id="745714"/>
    <lineage>
        <taxon>Bacteria</taxon>
        <taxon>Pseudomonadati</taxon>
        <taxon>Pseudomonadota</taxon>
        <taxon>Alphaproteobacteria</taxon>
        <taxon>Sneathiellales</taxon>
        <taxon>Sneathiellaceae</taxon>
        <taxon>Oceanibacterium</taxon>
    </lineage>
</organism>
<keyword evidence="2" id="KW-0472">Membrane</keyword>
<dbReference type="GO" id="GO:0016020">
    <property type="term" value="C:membrane"/>
    <property type="evidence" value="ECO:0007669"/>
    <property type="project" value="TreeGrafter"/>
</dbReference>
<keyword evidence="2" id="KW-0812">Transmembrane</keyword>
<dbReference type="InterPro" id="IPR005804">
    <property type="entry name" value="FA_desaturase_dom"/>
</dbReference>
<dbReference type="CDD" id="cd03510">
    <property type="entry name" value="Rhizobitoxine-FADS-like"/>
    <property type="match status" value="1"/>
</dbReference>
<dbReference type="GO" id="GO:0008610">
    <property type="term" value="P:lipid biosynthetic process"/>
    <property type="evidence" value="ECO:0007669"/>
    <property type="project" value="UniProtKB-ARBA"/>
</dbReference>
<sequence>MDKAGRHDAGDPALGSLAGEEFRAGRGGALAGAELKALNRLDDRQALLSVAVDVAMIAVTAWVALRWWSAWTVLPAMLVMASRQHALVIIAHEAVHYRLFSGRLANEIVGRLAGYAVGISMCTYRVVHRLHHNHLYGPSDPDMPLMAGYPRGRLYLVRKLAKDLCGLGAWRNFAYFFGAPGLNRETGAAARPLIDTSERLGRQALADRWAMLAVQAGLLGLALSGGWWREYLLLWVVPLLTIFQVLLRLRAVLEHGAPANPAEVRQAARTNHCPGPLRWLLFPHAVNYHLEHHLYPAIPHYNLPKAHALLAARGFLDDAEVRPVGATLRRIFADPVPDPNPDPESPPGPASGQTA</sequence>
<feature type="region of interest" description="Disordered" evidence="1">
    <location>
        <begin position="332"/>
        <end position="355"/>
    </location>
</feature>
<feature type="compositionally biased region" description="Pro residues" evidence="1">
    <location>
        <begin position="336"/>
        <end position="349"/>
    </location>
</feature>
<dbReference type="GO" id="GO:0016717">
    <property type="term" value="F:oxidoreductase activity, acting on paired donors, with oxidation of a pair of donors resulting in the reduction of molecular oxygen to two molecules of water"/>
    <property type="evidence" value="ECO:0007669"/>
    <property type="project" value="TreeGrafter"/>
</dbReference>
<reference evidence="4 5" key="1">
    <citation type="submission" date="2017-03" db="EMBL/GenBank/DDBJ databases">
        <authorList>
            <person name="Afonso C.L."/>
            <person name="Miller P.J."/>
            <person name="Scott M.A."/>
            <person name="Spackman E."/>
            <person name="Goraichik I."/>
            <person name="Dimitrov K.M."/>
            <person name="Suarez D.L."/>
            <person name="Swayne D.E."/>
        </authorList>
    </citation>
    <scope>NUCLEOTIDE SEQUENCE [LARGE SCALE GENOMIC DNA]</scope>
    <source>
        <strain evidence="4 5">CECT 7691</strain>
    </source>
</reference>
<dbReference type="Pfam" id="PF00487">
    <property type="entry name" value="FA_desaturase"/>
    <property type="match status" value="1"/>
</dbReference>
<name>A0A1Y5SDD7_9PROT</name>
<dbReference type="PANTHER" id="PTHR19353:SF19">
    <property type="entry name" value="DELTA(5) FATTY ACID DESATURASE C-RELATED"/>
    <property type="match status" value="1"/>
</dbReference>
<keyword evidence="2" id="KW-1133">Transmembrane helix</keyword>